<dbReference type="InterPro" id="IPR013563">
    <property type="entry name" value="Oligopep_ABC_C"/>
</dbReference>
<evidence type="ECO:0000259" key="6">
    <source>
        <dbReference type="PROSITE" id="PS50893"/>
    </source>
</evidence>
<gene>
    <name evidence="7" type="ORF">C7450_10415</name>
</gene>
<evidence type="ECO:0000313" key="8">
    <source>
        <dbReference type="Proteomes" id="UP000248021"/>
    </source>
</evidence>
<dbReference type="InterPro" id="IPR003593">
    <property type="entry name" value="AAA+_ATPase"/>
</dbReference>
<dbReference type="RefSeq" id="WP_110374328.1">
    <property type="nucleotide sequence ID" value="NZ_JAHBRY010000001.1"/>
</dbReference>
<comment type="subcellular location">
    <subcellularLocation>
        <location evidence="1">Cell inner membrane</location>
        <topology evidence="1">Peripheral membrane protein</topology>
    </subcellularLocation>
</comment>
<dbReference type="Gene3D" id="3.40.50.300">
    <property type="entry name" value="P-loop containing nucleotide triphosphate hydrolases"/>
    <property type="match status" value="1"/>
</dbReference>
<dbReference type="InterPro" id="IPR027417">
    <property type="entry name" value="P-loop_NTPase"/>
</dbReference>
<keyword evidence="4" id="KW-0547">Nucleotide-binding</keyword>
<evidence type="ECO:0000256" key="3">
    <source>
        <dbReference type="ARBA" id="ARBA00022448"/>
    </source>
</evidence>
<keyword evidence="3" id="KW-0813">Transport</keyword>
<dbReference type="GO" id="GO:0055085">
    <property type="term" value="P:transmembrane transport"/>
    <property type="evidence" value="ECO:0007669"/>
    <property type="project" value="UniProtKB-ARBA"/>
</dbReference>
<dbReference type="GO" id="GO:0005886">
    <property type="term" value="C:plasma membrane"/>
    <property type="evidence" value="ECO:0007669"/>
    <property type="project" value="UniProtKB-SubCell"/>
</dbReference>
<dbReference type="PROSITE" id="PS50893">
    <property type="entry name" value="ABC_TRANSPORTER_2"/>
    <property type="match status" value="1"/>
</dbReference>
<dbReference type="PANTHER" id="PTHR43776">
    <property type="entry name" value="TRANSPORT ATP-BINDING PROTEIN"/>
    <property type="match status" value="1"/>
</dbReference>
<dbReference type="Pfam" id="PF00005">
    <property type="entry name" value="ABC_tran"/>
    <property type="match status" value="1"/>
</dbReference>
<protein>
    <submittedName>
        <fullName evidence="7">Peptide/nickel transport system ATP-binding protein</fullName>
    </submittedName>
</protein>
<name>A0A2V3U828_9HYPH</name>
<keyword evidence="8" id="KW-1185">Reference proteome</keyword>
<dbReference type="SUPFAM" id="SSF52540">
    <property type="entry name" value="P-loop containing nucleoside triphosphate hydrolases"/>
    <property type="match status" value="1"/>
</dbReference>
<dbReference type="AlphaFoldDB" id="A0A2V3U828"/>
<dbReference type="InterPro" id="IPR017871">
    <property type="entry name" value="ABC_transporter-like_CS"/>
</dbReference>
<evidence type="ECO:0000256" key="1">
    <source>
        <dbReference type="ARBA" id="ARBA00004417"/>
    </source>
</evidence>
<dbReference type="InterPro" id="IPR003439">
    <property type="entry name" value="ABC_transporter-like_ATP-bd"/>
</dbReference>
<sequence length="303" mass="32469">MSEPLLSLQGVSKSYPRGGFLDRMLARAKPFVALDNVSLDIHRGDVVGIVGESGSGKSTLASLAVGLIAPTAGQILLDGADLTELMRDHAGPWRRRVQMAFQDSSSALNPRKTVELCLAETLALRGVARAARRAEAHGLLALVGLGVELAPRLPHELSGGQRQRVGLARALAMQPDILFADEPVSALDVSLQAQVVNLLARLTRELGLTLVFISHDLALVRTLCSRLIVMRNGAIVEQGACRDVLDNPQHAYTRLLISAVPKGLAGRKDRPSSQNSLRGDVFEPPPTAVDHGVFTVQDLVERT</sequence>
<organism evidence="7 8">
    <name type="scientific">Chelatococcus asaccharovorans</name>
    <dbReference type="NCBI Taxonomy" id="28210"/>
    <lineage>
        <taxon>Bacteria</taxon>
        <taxon>Pseudomonadati</taxon>
        <taxon>Pseudomonadota</taxon>
        <taxon>Alphaproteobacteria</taxon>
        <taxon>Hyphomicrobiales</taxon>
        <taxon>Chelatococcaceae</taxon>
        <taxon>Chelatococcus</taxon>
    </lineage>
</organism>
<evidence type="ECO:0000256" key="2">
    <source>
        <dbReference type="ARBA" id="ARBA00005417"/>
    </source>
</evidence>
<evidence type="ECO:0000256" key="5">
    <source>
        <dbReference type="ARBA" id="ARBA00022840"/>
    </source>
</evidence>
<proteinExistence type="inferred from homology"/>
<evidence type="ECO:0000256" key="4">
    <source>
        <dbReference type="ARBA" id="ARBA00022741"/>
    </source>
</evidence>
<dbReference type="GO" id="GO:0016887">
    <property type="term" value="F:ATP hydrolysis activity"/>
    <property type="evidence" value="ECO:0007669"/>
    <property type="project" value="InterPro"/>
</dbReference>
<dbReference type="CDD" id="cd03257">
    <property type="entry name" value="ABC_NikE_OppD_transporters"/>
    <property type="match status" value="1"/>
</dbReference>
<dbReference type="OrthoDB" id="9815712at2"/>
<dbReference type="GO" id="GO:0005524">
    <property type="term" value="F:ATP binding"/>
    <property type="evidence" value="ECO:0007669"/>
    <property type="project" value="UniProtKB-KW"/>
</dbReference>
<dbReference type="Pfam" id="PF08352">
    <property type="entry name" value="oligo_HPY"/>
    <property type="match status" value="1"/>
</dbReference>
<dbReference type="GO" id="GO:0015833">
    <property type="term" value="P:peptide transport"/>
    <property type="evidence" value="ECO:0007669"/>
    <property type="project" value="InterPro"/>
</dbReference>
<accession>A0A2V3U828</accession>
<dbReference type="InterPro" id="IPR050319">
    <property type="entry name" value="ABC_transp_ATP-bind"/>
</dbReference>
<keyword evidence="5 7" id="KW-0067">ATP-binding</keyword>
<feature type="domain" description="ABC transporter" evidence="6">
    <location>
        <begin position="6"/>
        <end position="257"/>
    </location>
</feature>
<evidence type="ECO:0000313" key="7">
    <source>
        <dbReference type="EMBL" id="PXW59965.1"/>
    </source>
</evidence>
<dbReference type="PROSITE" id="PS00211">
    <property type="entry name" value="ABC_TRANSPORTER_1"/>
    <property type="match status" value="1"/>
</dbReference>
<dbReference type="SMART" id="SM00382">
    <property type="entry name" value="AAA"/>
    <property type="match status" value="1"/>
</dbReference>
<dbReference type="EMBL" id="QJJK01000004">
    <property type="protein sequence ID" value="PXW59965.1"/>
    <property type="molecule type" value="Genomic_DNA"/>
</dbReference>
<comment type="similarity">
    <text evidence="2">Belongs to the ABC transporter superfamily.</text>
</comment>
<dbReference type="PANTHER" id="PTHR43776:SF7">
    <property type="entry name" value="D,D-DIPEPTIDE TRANSPORT ATP-BINDING PROTEIN DDPF-RELATED"/>
    <property type="match status" value="1"/>
</dbReference>
<dbReference type="Proteomes" id="UP000248021">
    <property type="component" value="Unassembled WGS sequence"/>
</dbReference>
<reference evidence="7 8" key="1">
    <citation type="submission" date="2018-05" db="EMBL/GenBank/DDBJ databases">
        <title>Genomic Encyclopedia of Type Strains, Phase IV (KMG-IV): sequencing the most valuable type-strain genomes for metagenomic binning, comparative biology and taxonomic classification.</title>
        <authorList>
            <person name="Goeker M."/>
        </authorList>
    </citation>
    <scope>NUCLEOTIDE SEQUENCE [LARGE SCALE GENOMIC DNA]</scope>
    <source>
        <strain evidence="7 8">DSM 6462</strain>
    </source>
</reference>
<comment type="caution">
    <text evidence="7">The sequence shown here is derived from an EMBL/GenBank/DDBJ whole genome shotgun (WGS) entry which is preliminary data.</text>
</comment>